<dbReference type="Proteomes" id="UP000681967">
    <property type="component" value="Unassembled WGS sequence"/>
</dbReference>
<keyword evidence="2 3" id="KW-0175">Coiled coil</keyword>
<proteinExistence type="predicted"/>
<dbReference type="GO" id="GO:0007010">
    <property type="term" value="P:cytoskeleton organization"/>
    <property type="evidence" value="ECO:0007669"/>
    <property type="project" value="TreeGrafter"/>
</dbReference>
<feature type="compositionally biased region" description="Polar residues" evidence="4">
    <location>
        <begin position="317"/>
        <end position="335"/>
    </location>
</feature>
<evidence type="ECO:0000313" key="6">
    <source>
        <dbReference type="EMBL" id="CAF3823651.1"/>
    </source>
</evidence>
<feature type="compositionally biased region" description="Polar residues" evidence="4">
    <location>
        <begin position="450"/>
        <end position="459"/>
    </location>
</feature>
<dbReference type="GO" id="GO:0005886">
    <property type="term" value="C:plasma membrane"/>
    <property type="evidence" value="ECO:0007669"/>
    <property type="project" value="TreeGrafter"/>
</dbReference>
<evidence type="ECO:0000313" key="8">
    <source>
        <dbReference type="Proteomes" id="UP000681720"/>
    </source>
</evidence>
<gene>
    <name evidence="7" type="ORF">BYL167_LOCUS10452</name>
    <name evidence="6" type="ORF">GIL414_LOCUS2374</name>
</gene>
<dbReference type="GO" id="GO:0005768">
    <property type="term" value="C:endosome"/>
    <property type="evidence" value="ECO:0007669"/>
    <property type="project" value="TreeGrafter"/>
</dbReference>
<evidence type="ECO:0000259" key="5">
    <source>
        <dbReference type="PROSITE" id="PS51741"/>
    </source>
</evidence>
<evidence type="ECO:0000256" key="4">
    <source>
        <dbReference type="SAM" id="MobiDB-lite"/>
    </source>
</evidence>
<feature type="region of interest" description="Disordered" evidence="4">
    <location>
        <begin position="434"/>
        <end position="459"/>
    </location>
</feature>
<dbReference type="PANTHER" id="PTHR23065">
    <property type="entry name" value="PROLINE-SERINE-THREONINE PHOSPHATASE INTERACTING PROTEIN 1"/>
    <property type="match status" value="1"/>
</dbReference>
<dbReference type="Gene3D" id="1.20.1270.60">
    <property type="entry name" value="Arfaptin homology (AH) domain/BAR domain"/>
    <property type="match status" value="1"/>
</dbReference>
<dbReference type="FunFam" id="1.20.1270.60:FF:000009">
    <property type="entry name" value="Protein kinase C and casein kinase substrate in neurons 2"/>
    <property type="match status" value="1"/>
</dbReference>
<dbReference type="SMART" id="SM00055">
    <property type="entry name" value="FCH"/>
    <property type="match status" value="1"/>
</dbReference>
<feature type="coiled-coil region" evidence="3">
    <location>
        <begin position="197"/>
        <end position="231"/>
    </location>
</feature>
<dbReference type="EMBL" id="CAJOBH010003146">
    <property type="protein sequence ID" value="CAF3939756.1"/>
    <property type="molecule type" value="Genomic_DNA"/>
</dbReference>
<feature type="region of interest" description="Disordered" evidence="4">
    <location>
        <begin position="1"/>
        <end position="23"/>
    </location>
</feature>
<feature type="compositionally biased region" description="Basic residues" evidence="4">
    <location>
        <begin position="344"/>
        <end position="356"/>
    </location>
</feature>
<comment type="caution">
    <text evidence="6">The sequence shown here is derived from an EMBL/GenBank/DDBJ whole genome shotgun (WGS) entry which is preliminary data.</text>
</comment>
<feature type="compositionally biased region" description="Polar residues" evidence="4">
    <location>
        <begin position="364"/>
        <end position="375"/>
    </location>
</feature>
<protein>
    <recommendedName>
        <fullName evidence="5">F-BAR domain-containing protein</fullName>
    </recommendedName>
</protein>
<evidence type="ECO:0000256" key="1">
    <source>
        <dbReference type="ARBA" id="ARBA00004184"/>
    </source>
</evidence>
<accession>A0A8S2JV01</accession>
<dbReference type="PANTHER" id="PTHR23065:SF11">
    <property type="entry name" value="SYNDAPIN, ISOFORM C"/>
    <property type="match status" value="1"/>
</dbReference>
<dbReference type="SUPFAM" id="SSF103657">
    <property type="entry name" value="BAR/IMD domain-like"/>
    <property type="match status" value="1"/>
</dbReference>
<dbReference type="InterPro" id="IPR001060">
    <property type="entry name" value="FCH_dom"/>
</dbReference>
<name>A0A8S2JV01_9BILA</name>
<dbReference type="AlphaFoldDB" id="A0A8S2JV01"/>
<dbReference type="InterPro" id="IPR031160">
    <property type="entry name" value="F_BAR_dom"/>
</dbReference>
<dbReference type="Proteomes" id="UP000681720">
    <property type="component" value="Unassembled WGS sequence"/>
</dbReference>
<dbReference type="EMBL" id="CAJOBJ010000452">
    <property type="protein sequence ID" value="CAF3823651.1"/>
    <property type="molecule type" value="Genomic_DNA"/>
</dbReference>
<evidence type="ECO:0000256" key="2">
    <source>
        <dbReference type="PROSITE-ProRule" id="PRU01077"/>
    </source>
</evidence>
<reference evidence="6" key="1">
    <citation type="submission" date="2021-02" db="EMBL/GenBank/DDBJ databases">
        <authorList>
            <person name="Nowell W R."/>
        </authorList>
    </citation>
    <scope>NUCLEOTIDE SEQUENCE</scope>
</reference>
<dbReference type="GO" id="GO:0097320">
    <property type="term" value="P:plasma membrane tubulation"/>
    <property type="evidence" value="ECO:0007669"/>
    <property type="project" value="TreeGrafter"/>
</dbReference>
<feature type="domain" description="F-BAR" evidence="5">
    <location>
        <begin position="36"/>
        <end position="301"/>
    </location>
</feature>
<dbReference type="InterPro" id="IPR027267">
    <property type="entry name" value="AH/BAR_dom_sf"/>
</dbReference>
<feature type="region of interest" description="Disordered" evidence="4">
    <location>
        <begin position="315"/>
        <end position="375"/>
    </location>
</feature>
<evidence type="ECO:0000256" key="3">
    <source>
        <dbReference type="SAM" id="Coils"/>
    </source>
</evidence>
<dbReference type="Pfam" id="PF00611">
    <property type="entry name" value="FCH"/>
    <property type="match status" value="1"/>
</dbReference>
<organism evidence="6 8">
    <name type="scientific">Rotaria magnacalcarata</name>
    <dbReference type="NCBI Taxonomy" id="392030"/>
    <lineage>
        <taxon>Eukaryota</taxon>
        <taxon>Metazoa</taxon>
        <taxon>Spiralia</taxon>
        <taxon>Gnathifera</taxon>
        <taxon>Rotifera</taxon>
        <taxon>Eurotatoria</taxon>
        <taxon>Bdelloidea</taxon>
        <taxon>Philodinida</taxon>
        <taxon>Philodinidae</taxon>
        <taxon>Rotaria</taxon>
    </lineage>
</organism>
<dbReference type="GO" id="GO:0030100">
    <property type="term" value="P:regulation of endocytosis"/>
    <property type="evidence" value="ECO:0007669"/>
    <property type="project" value="TreeGrafter"/>
</dbReference>
<dbReference type="GO" id="GO:0005543">
    <property type="term" value="F:phospholipid binding"/>
    <property type="evidence" value="ECO:0007669"/>
    <property type="project" value="TreeGrafter"/>
</dbReference>
<evidence type="ECO:0000313" key="7">
    <source>
        <dbReference type="EMBL" id="CAF3939756.1"/>
    </source>
</evidence>
<dbReference type="PROSITE" id="PS51741">
    <property type="entry name" value="F_BAR"/>
    <property type="match status" value="1"/>
</dbReference>
<comment type="subcellular location">
    <subcellularLocation>
        <location evidence="1">Endomembrane system</location>
        <topology evidence="1">Peripheral membrane protein</topology>
    </subcellularLocation>
</comment>
<sequence>MNLFSRKSATTNRPVSPSTSISNTAVAGPEAFASNLAYGRGFFEPGAYSVVLKRCENGHDLAQQLVTMFEERAKLELDYSNELRSWSRKWHGELVKSNEYGTNKQVWDQSVTTGEQVAEVHSTLSSSLSESLIPKLRQWRKDNYEKSLIHYKIVKEFEKDFIDAQKSWAKLLEKISENKSTYYAACKTTKLADEAERTASEEQRKKLADKAEVARREVGFAKTKYEQAINEAREQRPRYETSMKEVFDRTQTFERKRLEFFKETFDEFCRLVETMTQDNSILKKMIEDYTTSLSKHNIEQDLTWWDENYGKAKEEQTATVENMDNQLDLTTTTTIENDEQSEKKNKKKKEPKSKKKSSPDTLDKGTNTENSMLPSSTFNEQLVGDQISTVSNTVSLDTNITQVNTSYQTEVPLLDGQELRNACIHNGIISMDSQVENKQTSNEQDDRENNLTTTAESSANTSVACAGITNQVYTEEQQQSVE</sequence>